<feature type="compositionally biased region" description="Acidic residues" evidence="8">
    <location>
        <begin position="789"/>
        <end position="809"/>
    </location>
</feature>
<feature type="compositionally biased region" description="Polar residues" evidence="8">
    <location>
        <begin position="501"/>
        <end position="526"/>
    </location>
</feature>
<keyword evidence="7" id="KW-0539">Nucleus</keyword>
<dbReference type="InterPro" id="IPR005635">
    <property type="entry name" value="Inner_centromere_prot_ARK-bd"/>
</dbReference>
<dbReference type="PANTHER" id="PTHR13142">
    <property type="entry name" value="INNER CENTROMERE PROTEIN"/>
    <property type="match status" value="1"/>
</dbReference>
<feature type="compositionally biased region" description="Acidic residues" evidence="8">
    <location>
        <begin position="255"/>
        <end position="267"/>
    </location>
</feature>
<feature type="compositionally biased region" description="Basic and acidic residues" evidence="8">
    <location>
        <begin position="756"/>
        <end position="781"/>
    </location>
</feature>
<dbReference type="Pfam" id="PF03941">
    <property type="entry name" value="INCENP_ARK-bind"/>
    <property type="match status" value="1"/>
</dbReference>
<accession>A0AAX4KFJ7</accession>
<dbReference type="GeneID" id="91102174"/>
<feature type="region of interest" description="Disordered" evidence="8">
    <location>
        <begin position="247"/>
        <end position="385"/>
    </location>
</feature>
<feature type="compositionally biased region" description="Acidic residues" evidence="8">
    <location>
        <begin position="452"/>
        <end position="462"/>
    </location>
</feature>
<evidence type="ECO:0000313" key="10">
    <source>
        <dbReference type="EMBL" id="WWD05297.1"/>
    </source>
</evidence>
<sequence length="1236" mass="134318">MSFITQDMPSFDHYAFNLRDGLRRAAVTTLSELEGSINDLGYGWLDGYMEQIMDRQNRASITELMKTPSRTQTVKKTRATTAAAKERTDKVKGLNAHLALSPSNKQNARVALSPLQPRSLNVSTLSPTPVASPKGAASPIKSKPAEKAKSKPKATKKGKSKKVIENDENSPPTSVDNTSTSISISEKSKSTSSASTKDDVVQKKSKSTRSKSKKEKEKVAEEEEIAERPVVQAIEVESVFPVVEDEPMRHVQVQQEEDEPIDVEEEAAGTAPVEAVGRASSPETQNNGISSVPEKGSSPPDEEAMAKDVEVPMDEKDEEEEAMEVVDEEPPAIQHDVQGGKSTSAKGEGIPAHPQQEEPERKVDPTMPSSFANRTMATGTSQPVRQVRSSWLSKALGSNAVPINGLPSNEASTALRKSYASAQRPSTTLDFDGLRKSVAPINGLKRKSDHGVDEEQQEEEKVENERRPEKTAKFNVDIPAPNYTDALPARTPGPMGRPTMPSKTPSFGSAGPISQPNSLGRSVIQTDNARSDIHKVTRALDELREKTAAKELAKQKAAALAASQGAGAGRVQQAKSTGTGFLRGLGSIGAGLLGLGGSDPEEEAQRLARELEEERLAEMEFKRLMNEATRPDSPEREKEEDKHMDVDKQPEPESQLGRSITPEVTSPRRQPQAPKSPEEEEEEMVEEQSVIEELTPVDSRVSMATAQRQPSAPIEEGPQSTTPTGTPTRPASRYQAPALHGREEKHAHEPSVVALQKEHQRNASIKKHEREVVNESKDARKARASNVREDEEMEEEDELDELSEDEEVIEVQKPHGAPPVVEIKTHRKMPSSSSAAPTPLNISTSSIATSGSILTQGQNMAAKALGVKPATGPVKSLQLAAAAAKKEQAAAERKATLKEAEARRQQAAKKKAEEDRIRADEERKAKIAEIEEKRRQRAELEKRQKERAEKAAVAAKEKADKEKADRDAQAAKLRAAEEEAARKRKLAAQTAALHKSQNKATAGSSSLQQSQKGKEPFRPTKQATLGSSASTMALNGKMGPSAFRTAETATQPSTITLVTQNQPTGNGERKPLGPPSRPSQHQPAQPMRTSTAVPSHANSILQQSRVALQTQLDEKAAMIQSEDIVLPDIASEYSDSDDEDRTKDFIPPTWAESPQLRAALEAQAHRNPDELFGPIKPLNMEELFRVKTNKFRARTSSANWSKTGDGLTKAEEIEYARRMGFKAMPSNLGGGSGSGQ</sequence>
<evidence type="ECO:0000256" key="1">
    <source>
        <dbReference type="ARBA" id="ARBA00004123"/>
    </source>
</evidence>
<protein>
    <recommendedName>
        <fullName evidence="9">Inner centromere protein ARK-binding domain-containing protein</fullName>
    </recommendedName>
</protein>
<evidence type="ECO:0000256" key="4">
    <source>
        <dbReference type="ARBA" id="ARBA00022490"/>
    </source>
</evidence>
<feature type="compositionally biased region" description="Basic and acidic residues" evidence="8">
    <location>
        <begin position="740"/>
        <end position="749"/>
    </location>
</feature>
<keyword evidence="5" id="KW-0159">Chromosome partition</keyword>
<feature type="compositionally biased region" description="Basic and acidic residues" evidence="8">
    <location>
        <begin position="618"/>
        <end position="651"/>
    </location>
</feature>
<evidence type="ECO:0000256" key="7">
    <source>
        <dbReference type="ARBA" id="ARBA00023242"/>
    </source>
</evidence>
<feature type="compositionally biased region" description="Polar residues" evidence="8">
    <location>
        <begin position="367"/>
        <end position="385"/>
    </location>
</feature>
<feature type="compositionally biased region" description="Polar residues" evidence="8">
    <location>
        <begin position="120"/>
        <end position="129"/>
    </location>
</feature>
<keyword evidence="6" id="KW-0206">Cytoskeleton</keyword>
<feature type="compositionally biased region" description="Low complexity" evidence="8">
    <location>
        <begin position="721"/>
        <end position="730"/>
    </location>
</feature>
<feature type="compositionally biased region" description="Basic and acidic residues" evidence="8">
    <location>
        <begin position="884"/>
        <end position="981"/>
    </location>
</feature>
<feature type="compositionally biased region" description="Basic and acidic residues" evidence="8">
    <location>
        <begin position="463"/>
        <end position="472"/>
    </location>
</feature>
<keyword evidence="4" id="KW-0963">Cytoplasm</keyword>
<feature type="compositionally biased region" description="Polar residues" evidence="8">
    <location>
        <begin position="1047"/>
        <end position="1065"/>
    </location>
</feature>
<dbReference type="PANTHER" id="PTHR13142:SF1">
    <property type="entry name" value="INNER CENTROMERE PROTEIN"/>
    <property type="match status" value="1"/>
</dbReference>
<dbReference type="GO" id="GO:0005819">
    <property type="term" value="C:spindle"/>
    <property type="evidence" value="ECO:0007669"/>
    <property type="project" value="UniProtKB-SubCell"/>
</dbReference>
<feature type="compositionally biased region" description="Polar residues" evidence="8">
    <location>
        <begin position="1078"/>
        <end position="1098"/>
    </location>
</feature>
<keyword evidence="11" id="KW-1185">Reference proteome</keyword>
<feature type="compositionally biased region" description="Basic residues" evidence="8">
    <location>
        <begin position="203"/>
        <end position="213"/>
    </location>
</feature>
<evidence type="ECO:0000256" key="8">
    <source>
        <dbReference type="SAM" id="MobiDB-lite"/>
    </source>
</evidence>
<gene>
    <name evidence="10" type="ORF">V865_003370</name>
</gene>
<feature type="region of interest" description="Disordered" evidence="8">
    <location>
        <begin position="440"/>
        <end position="526"/>
    </location>
</feature>
<dbReference type="Gene3D" id="6.10.250.2990">
    <property type="match status" value="1"/>
</dbReference>
<dbReference type="GO" id="GO:0005634">
    <property type="term" value="C:nucleus"/>
    <property type="evidence" value="ECO:0007669"/>
    <property type="project" value="UniProtKB-SubCell"/>
</dbReference>
<feature type="region of interest" description="Disordered" evidence="8">
    <location>
        <begin position="879"/>
        <end position="1098"/>
    </location>
</feature>
<evidence type="ECO:0000256" key="5">
    <source>
        <dbReference type="ARBA" id="ARBA00022829"/>
    </source>
</evidence>
<dbReference type="EMBL" id="CP144089">
    <property type="protein sequence ID" value="WWD05297.1"/>
    <property type="molecule type" value="Genomic_DNA"/>
</dbReference>
<feature type="domain" description="Inner centromere protein ARK-binding" evidence="9">
    <location>
        <begin position="1128"/>
        <end position="1184"/>
    </location>
</feature>
<feature type="compositionally biased region" description="Polar residues" evidence="8">
    <location>
        <begin position="1021"/>
        <end position="1033"/>
    </location>
</feature>
<feature type="region of interest" description="Disordered" evidence="8">
    <location>
        <begin position="120"/>
        <end position="228"/>
    </location>
</feature>
<feature type="compositionally biased region" description="Acidic residues" evidence="8">
    <location>
        <begin position="678"/>
        <end position="690"/>
    </location>
</feature>
<dbReference type="KEGG" id="ker:91102174"/>
<dbReference type="AlphaFoldDB" id="A0AAX4KFJ7"/>
<dbReference type="GO" id="GO:0007059">
    <property type="term" value="P:chromosome segregation"/>
    <property type="evidence" value="ECO:0007669"/>
    <property type="project" value="UniProtKB-KW"/>
</dbReference>
<feature type="compositionally biased region" description="Basic and acidic residues" evidence="8">
    <location>
        <begin position="355"/>
        <end position="364"/>
    </location>
</feature>
<feature type="compositionally biased region" description="Basic residues" evidence="8">
    <location>
        <begin position="150"/>
        <end position="161"/>
    </location>
</feature>
<feature type="region of interest" description="Disordered" evidence="8">
    <location>
        <begin position="1118"/>
        <end position="1152"/>
    </location>
</feature>
<comment type="subcellular location">
    <subcellularLocation>
        <location evidence="2">Cytoplasm</location>
        <location evidence="2">Cytoskeleton</location>
        <location evidence="2">Spindle</location>
    </subcellularLocation>
    <subcellularLocation>
        <location evidence="1">Nucleus</location>
    </subcellularLocation>
</comment>
<evidence type="ECO:0000313" key="11">
    <source>
        <dbReference type="Proteomes" id="UP001358614"/>
    </source>
</evidence>
<comment type="similarity">
    <text evidence="3">Belongs to the INCENP family.</text>
</comment>
<feature type="compositionally biased region" description="Basic and acidic residues" evidence="8">
    <location>
        <begin position="304"/>
        <end position="314"/>
    </location>
</feature>
<feature type="compositionally biased region" description="Low complexity" evidence="8">
    <location>
        <begin position="178"/>
        <end position="195"/>
    </location>
</feature>
<proteinExistence type="inferred from homology"/>
<evidence type="ECO:0000256" key="3">
    <source>
        <dbReference type="ARBA" id="ARBA00010042"/>
    </source>
</evidence>
<dbReference type="Proteomes" id="UP001358614">
    <property type="component" value="Chromosome 1"/>
</dbReference>
<feature type="compositionally biased region" description="Acidic residues" evidence="8">
    <location>
        <begin position="315"/>
        <end position="330"/>
    </location>
</feature>
<evidence type="ECO:0000256" key="2">
    <source>
        <dbReference type="ARBA" id="ARBA00004186"/>
    </source>
</evidence>
<reference evidence="10 11" key="1">
    <citation type="submission" date="2024-01" db="EMBL/GenBank/DDBJ databases">
        <title>Comparative genomics of Cryptococcus and Kwoniella reveals pathogenesis evolution and contrasting modes of karyotype evolution via chromosome fusion or intercentromeric recombination.</title>
        <authorList>
            <person name="Coelho M.A."/>
            <person name="David-Palma M."/>
            <person name="Shea T."/>
            <person name="Bowers K."/>
            <person name="McGinley-Smith S."/>
            <person name="Mohammad A.W."/>
            <person name="Gnirke A."/>
            <person name="Yurkov A.M."/>
            <person name="Nowrousian M."/>
            <person name="Sun S."/>
            <person name="Cuomo C.A."/>
            <person name="Heitman J."/>
        </authorList>
    </citation>
    <scope>NUCLEOTIDE SEQUENCE [LARGE SCALE GENOMIC DNA]</scope>
    <source>
        <strain evidence="10 11">PYCC6329</strain>
    </source>
</reference>
<organism evidence="10 11">
    <name type="scientific">Kwoniella europaea PYCC6329</name>
    <dbReference type="NCBI Taxonomy" id="1423913"/>
    <lineage>
        <taxon>Eukaryota</taxon>
        <taxon>Fungi</taxon>
        <taxon>Dikarya</taxon>
        <taxon>Basidiomycota</taxon>
        <taxon>Agaricomycotina</taxon>
        <taxon>Tremellomycetes</taxon>
        <taxon>Tremellales</taxon>
        <taxon>Cryptococcaceae</taxon>
        <taxon>Kwoniella</taxon>
    </lineage>
</organism>
<feature type="compositionally biased region" description="Polar residues" evidence="8">
    <location>
        <begin position="281"/>
        <end position="290"/>
    </location>
</feature>
<name>A0AAX4KFJ7_9TREE</name>
<dbReference type="RefSeq" id="XP_066083264.1">
    <property type="nucleotide sequence ID" value="XM_066227167.1"/>
</dbReference>
<feature type="compositionally biased region" description="Polar residues" evidence="8">
    <location>
        <begin position="656"/>
        <end position="669"/>
    </location>
</feature>
<evidence type="ECO:0000256" key="6">
    <source>
        <dbReference type="ARBA" id="ARBA00023212"/>
    </source>
</evidence>
<evidence type="ECO:0000259" key="9">
    <source>
        <dbReference type="Pfam" id="PF03941"/>
    </source>
</evidence>
<feature type="region of interest" description="Disordered" evidence="8">
    <location>
        <begin position="618"/>
        <end position="845"/>
    </location>
</feature>